<dbReference type="PIRSF" id="PIRSF000485">
    <property type="entry name" value="Amd_phspho_trans"/>
    <property type="match status" value="1"/>
</dbReference>
<dbReference type="GO" id="GO:0006189">
    <property type="term" value="P:'de novo' IMP biosynthetic process"/>
    <property type="evidence" value="ECO:0007669"/>
    <property type="project" value="UniProtKB-UniPathway"/>
</dbReference>
<dbReference type="Gene3D" id="3.60.20.10">
    <property type="entry name" value="Glutamine Phosphoribosylpyrophosphate, subunit 1, domain 1"/>
    <property type="match status" value="1"/>
</dbReference>
<evidence type="ECO:0000256" key="4">
    <source>
        <dbReference type="ARBA" id="ARBA00022676"/>
    </source>
</evidence>
<dbReference type="Gene3D" id="3.40.50.2020">
    <property type="match status" value="1"/>
</dbReference>
<name>A0A6C0AU74_9ZZZZ</name>
<evidence type="ECO:0000256" key="2">
    <source>
        <dbReference type="ARBA" id="ARBA00010138"/>
    </source>
</evidence>
<dbReference type="GO" id="GO:0004044">
    <property type="term" value="F:amidophosphoribosyltransferase activity"/>
    <property type="evidence" value="ECO:0007669"/>
    <property type="project" value="UniProtKB-EC"/>
</dbReference>
<protein>
    <recommendedName>
        <fullName evidence="3">amidophosphoribosyltransferase</fullName>
        <ecNumber evidence="3">2.4.2.14</ecNumber>
    </recommendedName>
</protein>
<dbReference type="EC" id="2.4.2.14" evidence="3"/>
<dbReference type="PANTHER" id="PTHR11907">
    <property type="entry name" value="AMIDOPHOSPHORIBOSYLTRANSFERASE"/>
    <property type="match status" value="1"/>
</dbReference>
<dbReference type="InterPro" id="IPR029055">
    <property type="entry name" value="Ntn_hydrolases_N"/>
</dbReference>
<evidence type="ECO:0000256" key="5">
    <source>
        <dbReference type="ARBA" id="ARBA00022679"/>
    </source>
</evidence>
<keyword evidence="7" id="KW-0315">Glutamine amidotransferase</keyword>
<dbReference type="Pfam" id="PF13522">
    <property type="entry name" value="GATase_6"/>
    <property type="match status" value="1"/>
</dbReference>
<evidence type="ECO:0000256" key="6">
    <source>
        <dbReference type="ARBA" id="ARBA00022755"/>
    </source>
</evidence>
<accession>A0A6C0AU74</accession>
<keyword evidence="4" id="KW-0328">Glycosyltransferase</keyword>
<comment type="similarity">
    <text evidence="2">In the C-terminal section; belongs to the purine/pyrimidine phosphoribosyltransferase family.</text>
</comment>
<feature type="domain" description="Glutamine amidotransferase type-2" evidence="8">
    <location>
        <begin position="2"/>
        <end position="230"/>
    </location>
</feature>
<dbReference type="InterPro" id="IPR005854">
    <property type="entry name" value="PurF"/>
</dbReference>
<evidence type="ECO:0000256" key="1">
    <source>
        <dbReference type="ARBA" id="ARBA00005209"/>
    </source>
</evidence>
<evidence type="ECO:0000313" key="9">
    <source>
        <dbReference type="EMBL" id="QHS83106.1"/>
    </source>
</evidence>
<dbReference type="GO" id="GO:0009113">
    <property type="term" value="P:purine nucleobase biosynthetic process"/>
    <property type="evidence" value="ECO:0007669"/>
    <property type="project" value="InterPro"/>
</dbReference>
<dbReference type="EMBL" id="MN738749">
    <property type="protein sequence ID" value="QHS83106.1"/>
    <property type="molecule type" value="Genomic_DNA"/>
</dbReference>
<sequence length="457" mass="52878">MCGIIGIHSTIKNEEIFYQIFEGLMCLQHRGQDSVGISNESVVRKHDGLVKYAFQNENTDSPPCQNYIGHVRYGTNGLSTNTQPFYTMFPRRITLCHNGNIINIEEVKKIINDTYHILYDTQSDSEIILGLFSCKLYELLHKDGNIIDEDKIFATTNFLHDTLKGSYCLLILIKEYGMIVVRDNCGTRPLIYGKRDNNYIVASESVALNLLDYDIIRDVHAGETIIFNNTDANPIHNIYENSKLMPCLFEYIYFARPDSVIDGINVNEARILIGRILGQKMKQQWQCDEIDFIIPVPDTSITFTHGIQEVIKRPLREGFIKNRYIDRTFIMKNKNIIQQNIKRKLSGIENSFKDKTVLIVDDSIVRGNTSNHLIQMIKKFDCKKVYFASCAPVIKNTNHYGIYIPTKEELISFQRTEEDIRLELGLDYLIYNDLDHIVEELKNMNKNIFDFEVSMFV</sequence>
<evidence type="ECO:0000256" key="3">
    <source>
        <dbReference type="ARBA" id="ARBA00011941"/>
    </source>
</evidence>
<keyword evidence="6" id="KW-0658">Purine biosynthesis</keyword>
<dbReference type="UniPathway" id="UPA00074">
    <property type="reaction ID" value="UER00124"/>
</dbReference>
<reference evidence="9" key="1">
    <citation type="journal article" date="2020" name="Nature">
        <title>Giant virus diversity and host interactions through global metagenomics.</title>
        <authorList>
            <person name="Schulz F."/>
            <person name="Roux S."/>
            <person name="Paez-Espino D."/>
            <person name="Jungbluth S."/>
            <person name="Walsh D.A."/>
            <person name="Denef V.J."/>
            <person name="McMahon K.D."/>
            <person name="Konstantinidis K.T."/>
            <person name="Eloe-Fadrosh E.A."/>
            <person name="Kyrpides N.C."/>
            <person name="Woyke T."/>
        </authorList>
    </citation>
    <scope>NUCLEOTIDE SEQUENCE</scope>
    <source>
        <strain evidence="9">GVMAG-S-ERX555943-30</strain>
    </source>
</reference>
<dbReference type="PROSITE" id="PS51278">
    <property type="entry name" value="GATASE_TYPE_2"/>
    <property type="match status" value="1"/>
</dbReference>
<evidence type="ECO:0000256" key="7">
    <source>
        <dbReference type="ARBA" id="ARBA00022962"/>
    </source>
</evidence>
<proteinExistence type="inferred from homology"/>
<evidence type="ECO:0000259" key="8">
    <source>
        <dbReference type="PROSITE" id="PS51278"/>
    </source>
</evidence>
<organism evidence="9">
    <name type="scientific">viral metagenome</name>
    <dbReference type="NCBI Taxonomy" id="1070528"/>
    <lineage>
        <taxon>unclassified sequences</taxon>
        <taxon>metagenomes</taxon>
        <taxon>organismal metagenomes</taxon>
    </lineage>
</organism>
<keyword evidence="5" id="KW-0808">Transferase</keyword>
<dbReference type="SUPFAM" id="SSF56235">
    <property type="entry name" value="N-terminal nucleophile aminohydrolases (Ntn hydrolases)"/>
    <property type="match status" value="1"/>
</dbReference>
<dbReference type="InterPro" id="IPR029057">
    <property type="entry name" value="PRTase-like"/>
</dbReference>
<comment type="pathway">
    <text evidence="1">Purine metabolism; IMP biosynthesis via de novo pathway; N(1)-(5-phospho-D-ribosyl)glycinamide from 5-phospho-alpha-D-ribose 1-diphosphate: step 1/2.</text>
</comment>
<dbReference type="CDD" id="cd06223">
    <property type="entry name" value="PRTases_typeI"/>
    <property type="match status" value="1"/>
</dbReference>
<dbReference type="Pfam" id="PF00156">
    <property type="entry name" value="Pribosyltran"/>
    <property type="match status" value="1"/>
</dbReference>
<dbReference type="InterPro" id="IPR017932">
    <property type="entry name" value="GATase_2_dom"/>
</dbReference>
<dbReference type="InterPro" id="IPR000836">
    <property type="entry name" value="PRTase_dom"/>
</dbReference>
<dbReference type="AlphaFoldDB" id="A0A6C0AU74"/>
<dbReference type="SUPFAM" id="SSF53271">
    <property type="entry name" value="PRTase-like"/>
    <property type="match status" value="1"/>
</dbReference>